<dbReference type="AlphaFoldDB" id="A0A1H6X0Q4"/>
<name>A0A1H6X0Q4_9GAMM</name>
<accession>A0A1H6X0Q4</accession>
<reference evidence="3 4" key="1">
    <citation type="submission" date="2016-10" db="EMBL/GenBank/DDBJ databases">
        <authorList>
            <person name="de Groot N.N."/>
        </authorList>
    </citation>
    <scope>NUCLEOTIDE SEQUENCE [LARGE SCALE GENOMIC DNA]</scope>
    <source>
        <strain evidence="1 3">DSM 1041</strain>
        <strain evidence="2 4">DSM 373</strain>
    </source>
</reference>
<evidence type="ECO:0000313" key="2">
    <source>
        <dbReference type="EMBL" id="SEJ22723.1"/>
    </source>
</evidence>
<gene>
    <name evidence="2" type="ORF">SAMN04244572_03185</name>
    <name evidence="1" type="ORF">SAMN04244579_03105</name>
</gene>
<organism evidence="2 4">
    <name type="scientific">Azotobacter beijerinckii</name>
    <dbReference type="NCBI Taxonomy" id="170623"/>
    <lineage>
        <taxon>Bacteria</taxon>
        <taxon>Pseudomonadati</taxon>
        <taxon>Pseudomonadota</taxon>
        <taxon>Gammaproteobacteria</taxon>
        <taxon>Pseudomonadales</taxon>
        <taxon>Pseudomonadaceae</taxon>
        <taxon>Azotobacter</taxon>
    </lineage>
</organism>
<sequence length="47" mass="5039">MQQPKFTICLFNLAGEVLGRLTLSASVRLADLEPLKALGAVRVEVVA</sequence>
<evidence type="ECO:0000313" key="1">
    <source>
        <dbReference type="EMBL" id="SEJ09711.1"/>
    </source>
</evidence>
<proteinExistence type="predicted"/>
<dbReference type="EMBL" id="FNYO01000038">
    <property type="protein sequence ID" value="SEJ09711.1"/>
    <property type="molecule type" value="Genomic_DNA"/>
</dbReference>
<dbReference type="STRING" id="170623.SAMN04244579_03105"/>
<dbReference type="RefSeq" id="WP_170849393.1">
    <property type="nucleotide sequence ID" value="NZ_FNYO01000038.1"/>
</dbReference>
<evidence type="ECO:0000313" key="4">
    <source>
        <dbReference type="Proteomes" id="UP000199250"/>
    </source>
</evidence>
<dbReference type="Proteomes" id="UP000199005">
    <property type="component" value="Unassembled WGS sequence"/>
</dbReference>
<evidence type="ECO:0000313" key="3">
    <source>
        <dbReference type="Proteomes" id="UP000199005"/>
    </source>
</evidence>
<protein>
    <submittedName>
        <fullName evidence="2">Uncharacterized protein</fullName>
    </submittedName>
</protein>
<dbReference type="Proteomes" id="UP000199250">
    <property type="component" value="Unassembled WGS sequence"/>
</dbReference>
<dbReference type="EMBL" id="FNYQ01000063">
    <property type="protein sequence ID" value="SEJ22723.1"/>
    <property type="molecule type" value="Genomic_DNA"/>
</dbReference>